<feature type="compositionally biased region" description="Low complexity" evidence="1">
    <location>
        <begin position="250"/>
        <end position="267"/>
    </location>
</feature>
<accession>A0A0B2SDH1</accession>
<name>A0A0B2SDH1_GLYSO</name>
<proteinExistence type="predicted"/>
<reference evidence="2" key="1">
    <citation type="submission" date="2014-07" db="EMBL/GenBank/DDBJ databases">
        <title>Identification of a novel salt tolerance gene in wild soybean by whole-genome sequencing.</title>
        <authorList>
            <person name="Lam H.-M."/>
            <person name="Qi X."/>
            <person name="Li M.-W."/>
            <person name="Liu X."/>
            <person name="Xie M."/>
            <person name="Ni M."/>
            <person name="Xu X."/>
        </authorList>
    </citation>
    <scope>NUCLEOTIDE SEQUENCE [LARGE SCALE GENOMIC DNA]</scope>
    <source>
        <tissue evidence="2">Root</tissue>
    </source>
</reference>
<dbReference type="Gene3D" id="3.20.20.80">
    <property type="entry name" value="Glycosidases"/>
    <property type="match status" value="1"/>
</dbReference>
<evidence type="ECO:0000256" key="1">
    <source>
        <dbReference type="SAM" id="MobiDB-lite"/>
    </source>
</evidence>
<organism evidence="2">
    <name type="scientific">Glycine soja</name>
    <name type="common">Wild soybean</name>
    <dbReference type="NCBI Taxonomy" id="3848"/>
    <lineage>
        <taxon>Eukaryota</taxon>
        <taxon>Viridiplantae</taxon>
        <taxon>Streptophyta</taxon>
        <taxon>Embryophyta</taxon>
        <taxon>Tracheophyta</taxon>
        <taxon>Spermatophyta</taxon>
        <taxon>Magnoliopsida</taxon>
        <taxon>eudicotyledons</taxon>
        <taxon>Gunneridae</taxon>
        <taxon>Pentapetalae</taxon>
        <taxon>rosids</taxon>
        <taxon>fabids</taxon>
        <taxon>Fabales</taxon>
        <taxon>Fabaceae</taxon>
        <taxon>Papilionoideae</taxon>
        <taxon>50 kb inversion clade</taxon>
        <taxon>NPAAA clade</taxon>
        <taxon>indigoferoid/millettioid clade</taxon>
        <taxon>Phaseoleae</taxon>
        <taxon>Glycine</taxon>
        <taxon>Glycine subgen. Soja</taxon>
    </lineage>
</organism>
<protein>
    <submittedName>
        <fullName evidence="2">Glucan endo-1,3-beta-glucosidase 5</fullName>
    </submittedName>
</protein>
<dbReference type="AlphaFoldDB" id="A0A0B2SDH1"/>
<evidence type="ECO:0000313" key="2">
    <source>
        <dbReference type="EMBL" id="KHN42843.1"/>
    </source>
</evidence>
<feature type="region of interest" description="Disordered" evidence="1">
    <location>
        <begin position="247"/>
        <end position="287"/>
    </location>
</feature>
<sequence>MPLMETLTPLLGRANPSSNAEKKAEPFGTVNSGVEGGEERVVELLVHDLGGEHDRKGAVVEFGENLLAIPRGYSLFPSVASLHIMAKVCRPLGVPLWSGISHSSVVIKCLLLLERFGWPTYRAKRVNNSKAERFYQGLIYRINQKKGPPRRLNEMPDVYIFGLLDENAKSIELGVKYLKKQWCVLSQDANINDPKMEDNLKIACEGLTGCTTLGNIMGHLEASITDKDLSPPSGACKFEVGIEVVEQLDTSPSPEPTTTKPNPNRPSLGHQTLGPRSPWQWKLGNQT</sequence>
<dbReference type="Proteomes" id="UP000053555">
    <property type="component" value="Unassembled WGS sequence"/>
</dbReference>
<dbReference type="EMBL" id="KN644054">
    <property type="protein sequence ID" value="KHN42843.1"/>
    <property type="molecule type" value="Genomic_DNA"/>
</dbReference>
<gene>
    <name evidence="2" type="ORF">glysoja_047647</name>
</gene>
<feature type="region of interest" description="Disordered" evidence="1">
    <location>
        <begin position="11"/>
        <end position="30"/>
    </location>
</feature>